<accession>A0ABN9R2E0</accession>
<sequence length="240" mass="26256">DLHTQWHQPDELRALDAAVLSRAAAVSDFFNGSWEEAELQHYCRGVDCCSSREVSVQKAKSIVSALFDEFLVSSGIAANRWKSLSTATTNFSILMGLHRILPQAFAASLGTPLNLVEVRRQLVEQGVGDDDAVTRADSWIIRMGKRTLKANAFFQEGLSSAKTLIANCMTLPADRLFHSIFEAESLENPSEDKRMFLAHGMVRPGDDGICTALHASLGKSLAIGSDARVICSSMRCGWSH</sequence>
<proteinExistence type="predicted"/>
<gene>
    <name evidence="1" type="ORF">PCOR1329_LOCUS15746</name>
</gene>
<feature type="non-terminal residue" evidence="1">
    <location>
        <position position="1"/>
    </location>
</feature>
<evidence type="ECO:0000313" key="1">
    <source>
        <dbReference type="EMBL" id="CAK0810978.1"/>
    </source>
</evidence>
<evidence type="ECO:0000313" key="2">
    <source>
        <dbReference type="Proteomes" id="UP001189429"/>
    </source>
</evidence>
<name>A0ABN9R2E0_9DINO</name>
<evidence type="ECO:0008006" key="3">
    <source>
        <dbReference type="Google" id="ProtNLM"/>
    </source>
</evidence>
<comment type="caution">
    <text evidence="1">The sequence shown here is derived from an EMBL/GenBank/DDBJ whole genome shotgun (WGS) entry which is preliminary data.</text>
</comment>
<reference evidence="1" key="1">
    <citation type="submission" date="2023-10" db="EMBL/GenBank/DDBJ databases">
        <authorList>
            <person name="Chen Y."/>
            <person name="Shah S."/>
            <person name="Dougan E. K."/>
            <person name="Thang M."/>
            <person name="Chan C."/>
        </authorList>
    </citation>
    <scope>NUCLEOTIDE SEQUENCE [LARGE SCALE GENOMIC DNA]</scope>
</reference>
<protein>
    <recommendedName>
        <fullName evidence="3">RNA-dependent RNA polymerase</fullName>
    </recommendedName>
</protein>
<dbReference type="Proteomes" id="UP001189429">
    <property type="component" value="Unassembled WGS sequence"/>
</dbReference>
<feature type="non-terminal residue" evidence="1">
    <location>
        <position position="240"/>
    </location>
</feature>
<keyword evidence="2" id="KW-1185">Reference proteome</keyword>
<organism evidence="1 2">
    <name type="scientific">Prorocentrum cordatum</name>
    <dbReference type="NCBI Taxonomy" id="2364126"/>
    <lineage>
        <taxon>Eukaryota</taxon>
        <taxon>Sar</taxon>
        <taxon>Alveolata</taxon>
        <taxon>Dinophyceae</taxon>
        <taxon>Prorocentrales</taxon>
        <taxon>Prorocentraceae</taxon>
        <taxon>Prorocentrum</taxon>
    </lineage>
</organism>
<dbReference type="EMBL" id="CAUYUJ010004786">
    <property type="protein sequence ID" value="CAK0810978.1"/>
    <property type="molecule type" value="Genomic_DNA"/>
</dbReference>